<dbReference type="EnsemblPlants" id="HORVU.MOREX.r3.1HG0019390.1">
    <property type="protein sequence ID" value="HORVU.MOREX.r3.1HG0019390.1.CDS1"/>
    <property type="gene ID" value="HORVU.MOREX.r3.1HG0019390"/>
</dbReference>
<dbReference type="KEGG" id="hvg:123424500"/>
<sequence length="75" mass="7888">MSSTGNGCKKASWPEVVGLPADEAKAVILKDKPDADVILVPFGMGVQQDLRLNRVRVFVGTIASVVTVVLTPQPG</sequence>
<dbReference type="Proteomes" id="UP000011116">
    <property type="component" value="Chromosome 1H"/>
</dbReference>
<reference evidence="6" key="1">
    <citation type="journal article" date="2012" name="Nature">
        <title>A physical, genetic and functional sequence assembly of the barley genome.</title>
        <authorList>
            <consortium name="The International Barley Genome Sequencing Consortium"/>
            <person name="Mayer K.F."/>
            <person name="Waugh R."/>
            <person name="Brown J.W."/>
            <person name="Schulman A."/>
            <person name="Langridge P."/>
            <person name="Platzer M."/>
            <person name="Fincher G.B."/>
            <person name="Muehlbauer G.J."/>
            <person name="Sato K."/>
            <person name="Close T.J."/>
            <person name="Wise R.P."/>
            <person name="Stein N."/>
        </authorList>
    </citation>
    <scope>NUCLEOTIDE SEQUENCE [LARGE SCALE GENOMIC DNA]</scope>
    <source>
        <strain evidence="6">cv. Morex</strain>
    </source>
</reference>
<dbReference type="PANTHER" id="PTHR33091:SF60">
    <property type="match status" value="1"/>
</dbReference>
<evidence type="ECO:0000313" key="5">
    <source>
        <dbReference type="EnsemblPlants" id="HORVU.MOREX.r3.1HG0019390.1.CDS1"/>
    </source>
</evidence>
<dbReference type="SUPFAM" id="SSF54654">
    <property type="entry name" value="CI-2 family of serine protease inhibitors"/>
    <property type="match status" value="1"/>
</dbReference>
<dbReference type="Pfam" id="PF00280">
    <property type="entry name" value="potato_inhibit"/>
    <property type="match status" value="1"/>
</dbReference>
<evidence type="ECO:0000313" key="6">
    <source>
        <dbReference type="Proteomes" id="UP000011116"/>
    </source>
</evidence>
<dbReference type="PRINTS" id="PR00292">
    <property type="entry name" value="POTATOINHBTR"/>
</dbReference>
<dbReference type="GO" id="GO:0004867">
    <property type="term" value="F:serine-type endopeptidase inhibitor activity"/>
    <property type="evidence" value="ECO:0007669"/>
    <property type="project" value="UniProtKB-KW"/>
</dbReference>
<dbReference type="SMR" id="A0A8I6WBG2"/>
<proteinExistence type="inferred from homology"/>
<keyword evidence="4" id="KW-0722">Serine protease inhibitor</keyword>
<evidence type="ECO:0000256" key="4">
    <source>
        <dbReference type="ARBA" id="ARBA00022900"/>
    </source>
</evidence>
<evidence type="ECO:0000256" key="1">
    <source>
        <dbReference type="ARBA" id="ARBA00002177"/>
    </source>
</evidence>
<dbReference type="Gramene" id="HORVU.MOREX.r3.1HG0019390.1">
    <property type="protein sequence ID" value="HORVU.MOREX.r3.1HG0019390.1.CDS1"/>
    <property type="gene ID" value="HORVU.MOREX.r3.1HG0019390"/>
</dbReference>
<dbReference type="Gene3D" id="3.30.10.10">
    <property type="entry name" value="Trypsin Inhibitor V, subunit A"/>
    <property type="match status" value="1"/>
</dbReference>
<dbReference type="OrthoDB" id="599354at2759"/>
<name>A0A8I6WBG2_HORVV</name>
<dbReference type="PROSITE" id="PS00285">
    <property type="entry name" value="POTATO_INHIBITOR"/>
    <property type="match status" value="1"/>
</dbReference>
<gene>
    <name evidence="5" type="primary">LOC123424500</name>
</gene>
<dbReference type="InterPro" id="IPR036354">
    <property type="entry name" value="Prot_inh_pot1_sf"/>
</dbReference>
<dbReference type="PANTHER" id="PTHR33091">
    <property type="entry name" value="PROTEIN, PUTATIVE, EXPRESSED-RELATED"/>
    <property type="match status" value="1"/>
</dbReference>
<keyword evidence="6" id="KW-1185">Reference proteome</keyword>
<reference evidence="5" key="2">
    <citation type="submission" date="2020-10" db="EMBL/GenBank/DDBJ databases">
        <authorList>
            <person name="Scholz U."/>
            <person name="Mascher M."/>
            <person name="Fiebig A."/>
        </authorList>
    </citation>
    <scope>NUCLEOTIDE SEQUENCE [LARGE SCALE GENOMIC DNA]</scope>
    <source>
        <strain evidence="5">cv. Morex</strain>
    </source>
</reference>
<dbReference type="AlphaFoldDB" id="A0A8I6WBG2"/>
<comment type="function">
    <text evidence="1">Inhibits both subtilisin and chymotrypsin.</text>
</comment>
<dbReference type="RefSeq" id="XP_044964058.1">
    <property type="nucleotide sequence ID" value="XM_045108123.1"/>
</dbReference>
<dbReference type="GeneID" id="123424500"/>
<evidence type="ECO:0000256" key="3">
    <source>
        <dbReference type="ARBA" id="ARBA00022690"/>
    </source>
</evidence>
<dbReference type="InterPro" id="IPR000864">
    <property type="entry name" value="Prot_inh_pot1"/>
</dbReference>
<keyword evidence="3" id="KW-0646">Protease inhibitor</keyword>
<reference evidence="5" key="3">
    <citation type="submission" date="2022-01" db="UniProtKB">
        <authorList>
            <consortium name="EnsemblPlants"/>
        </authorList>
    </citation>
    <scope>IDENTIFICATION</scope>
    <source>
        <strain evidence="5">subsp. vulgare</strain>
    </source>
</reference>
<dbReference type="GO" id="GO:0009611">
    <property type="term" value="P:response to wounding"/>
    <property type="evidence" value="ECO:0007669"/>
    <property type="project" value="InterPro"/>
</dbReference>
<comment type="similarity">
    <text evidence="2">Belongs to the protease inhibitor I13 (potato type I serine protease inhibitor) family.</text>
</comment>
<evidence type="ECO:0000256" key="2">
    <source>
        <dbReference type="ARBA" id="ARBA00008210"/>
    </source>
</evidence>
<organism evidence="5 6">
    <name type="scientific">Hordeum vulgare subsp. vulgare</name>
    <name type="common">Domesticated barley</name>
    <dbReference type="NCBI Taxonomy" id="112509"/>
    <lineage>
        <taxon>Eukaryota</taxon>
        <taxon>Viridiplantae</taxon>
        <taxon>Streptophyta</taxon>
        <taxon>Embryophyta</taxon>
        <taxon>Tracheophyta</taxon>
        <taxon>Spermatophyta</taxon>
        <taxon>Magnoliopsida</taxon>
        <taxon>Liliopsida</taxon>
        <taxon>Poales</taxon>
        <taxon>Poaceae</taxon>
        <taxon>BOP clade</taxon>
        <taxon>Pooideae</taxon>
        <taxon>Triticodae</taxon>
        <taxon>Triticeae</taxon>
        <taxon>Hordeinae</taxon>
        <taxon>Hordeum</taxon>
    </lineage>
</organism>
<dbReference type="Gramene" id="HORVU.MOREX.r2.1HG0015130.1">
    <property type="protein sequence ID" value="HORVU.MOREX.r2.1HG0015130.1.CDS.1"/>
    <property type="gene ID" value="HORVU.MOREX.r2.1HG0015130"/>
</dbReference>
<accession>A0A8I6WBG2</accession>
<protein>
    <submittedName>
        <fullName evidence="5">Uncharacterized protein</fullName>
    </submittedName>
</protein>